<dbReference type="GO" id="GO:0032222">
    <property type="term" value="P:regulation of synaptic transmission, cholinergic"/>
    <property type="evidence" value="ECO:0007669"/>
    <property type="project" value="InterPro"/>
</dbReference>
<evidence type="ECO:0000256" key="6">
    <source>
        <dbReference type="ARBA" id="ARBA00023136"/>
    </source>
</evidence>
<evidence type="ECO:0000313" key="11">
    <source>
        <dbReference type="Proteomes" id="UP001497644"/>
    </source>
</evidence>
<keyword evidence="5" id="KW-1133">Transmembrane helix</keyword>
<feature type="chain" id="PRO_5043427383" description="Protein sleepless" evidence="9">
    <location>
        <begin position="27"/>
        <end position="157"/>
    </location>
</feature>
<name>A0AAV2N959_9HYME</name>
<dbReference type="GO" id="GO:0030431">
    <property type="term" value="P:sleep"/>
    <property type="evidence" value="ECO:0007669"/>
    <property type="project" value="InterPro"/>
</dbReference>
<evidence type="ECO:0000256" key="9">
    <source>
        <dbReference type="SAM" id="SignalP"/>
    </source>
</evidence>
<organism evidence="10 11">
    <name type="scientific">Lasius platythorax</name>
    <dbReference type="NCBI Taxonomy" id="488582"/>
    <lineage>
        <taxon>Eukaryota</taxon>
        <taxon>Metazoa</taxon>
        <taxon>Ecdysozoa</taxon>
        <taxon>Arthropoda</taxon>
        <taxon>Hexapoda</taxon>
        <taxon>Insecta</taxon>
        <taxon>Pterygota</taxon>
        <taxon>Neoptera</taxon>
        <taxon>Endopterygota</taxon>
        <taxon>Hymenoptera</taxon>
        <taxon>Apocrita</taxon>
        <taxon>Aculeata</taxon>
        <taxon>Formicoidea</taxon>
        <taxon>Formicidae</taxon>
        <taxon>Formicinae</taxon>
        <taxon>Lasius</taxon>
        <taxon>Lasius</taxon>
    </lineage>
</organism>
<protein>
    <recommendedName>
        <fullName evidence="12">Protein sleepless</fullName>
    </recommendedName>
</protein>
<dbReference type="GO" id="GO:0098552">
    <property type="term" value="C:side of membrane"/>
    <property type="evidence" value="ECO:0007669"/>
    <property type="project" value="UniProtKB-KW"/>
</dbReference>
<dbReference type="EMBL" id="OZ034835">
    <property type="protein sequence ID" value="CAL1676660.1"/>
    <property type="molecule type" value="Genomic_DNA"/>
</dbReference>
<keyword evidence="8" id="KW-0449">Lipoprotein</keyword>
<evidence type="ECO:0000256" key="2">
    <source>
        <dbReference type="ARBA" id="ARBA00022622"/>
    </source>
</evidence>
<comment type="subcellular location">
    <subcellularLocation>
        <location evidence="1">Membrane</location>
        <topology evidence="1">Lipid-anchor</topology>
        <topology evidence="1">GPI-anchor</topology>
    </subcellularLocation>
</comment>
<keyword evidence="2" id="KW-0336">GPI-anchor</keyword>
<evidence type="ECO:0000256" key="4">
    <source>
        <dbReference type="ARBA" id="ARBA00022729"/>
    </source>
</evidence>
<dbReference type="CDD" id="cd23593">
    <property type="entry name" value="TFP_LU_ECD_Twit"/>
    <property type="match status" value="1"/>
</dbReference>
<dbReference type="PANTHER" id="PTHR33562">
    <property type="entry name" value="ATILLA, ISOFORM B-RELATED-RELATED"/>
    <property type="match status" value="1"/>
</dbReference>
<gene>
    <name evidence="10" type="ORF">LPLAT_LOCUS2803</name>
</gene>
<dbReference type="InterPro" id="IPR050975">
    <property type="entry name" value="Sleep_regulator"/>
</dbReference>
<evidence type="ECO:0000256" key="1">
    <source>
        <dbReference type="ARBA" id="ARBA00004589"/>
    </source>
</evidence>
<evidence type="ECO:0000256" key="5">
    <source>
        <dbReference type="ARBA" id="ARBA00022989"/>
    </source>
</evidence>
<keyword evidence="4 9" id="KW-0732">Signal</keyword>
<feature type="signal peptide" evidence="9">
    <location>
        <begin position="1"/>
        <end position="26"/>
    </location>
</feature>
<evidence type="ECO:0000256" key="8">
    <source>
        <dbReference type="ARBA" id="ARBA00023288"/>
    </source>
</evidence>
<keyword evidence="11" id="KW-1185">Reference proteome</keyword>
<dbReference type="InterPro" id="IPR031424">
    <property type="entry name" value="QVR-like"/>
</dbReference>
<evidence type="ECO:0000256" key="7">
    <source>
        <dbReference type="ARBA" id="ARBA00023180"/>
    </source>
</evidence>
<evidence type="ECO:0008006" key="12">
    <source>
        <dbReference type="Google" id="ProtNLM"/>
    </source>
</evidence>
<keyword evidence="7" id="KW-0325">Glycoprotein</keyword>
<accession>A0AAV2N959</accession>
<reference evidence="10" key="1">
    <citation type="submission" date="2024-04" db="EMBL/GenBank/DDBJ databases">
        <authorList>
            <consortium name="Molecular Ecology Group"/>
        </authorList>
    </citation>
    <scope>NUCLEOTIDE SEQUENCE</scope>
</reference>
<evidence type="ECO:0000313" key="10">
    <source>
        <dbReference type="EMBL" id="CAL1676660.1"/>
    </source>
</evidence>
<evidence type="ECO:0000256" key="3">
    <source>
        <dbReference type="ARBA" id="ARBA00022692"/>
    </source>
</evidence>
<keyword evidence="3" id="KW-0812">Transmembrane</keyword>
<proteinExistence type="predicted"/>
<dbReference type="AlphaFoldDB" id="A0AAV2N959"/>
<dbReference type="Proteomes" id="UP001497644">
    <property type="component" value="Chromosome 12"/>
</dbReference>
<sequence>MSGMISSERAAMLIFGVALFVTSGSALRCWVCSSNVNVMCDDPMNTTDHQAAFHIRTCDTGHYGSTKAICRKIVKREYGDRVVIRQCSTPYHDEVDVADGLCGNSMTQPGRDVIESCHICSSDLCNSATDASATRLLYIGALISFAYIFQQSKYGVF</sequence>
<dbReference type="Pfam" id="PF17064">
    <property type="entry name" value="QVR"/>
    <property type="match status" value="1"/>
</dbReference>
<keyword evidence="6" id="KW-0472">Membrane</keyword>